<dbReference type="EMBL" id="CP093343">
    <property type="protein sequence ID" value="WOG82013.1"/>
    <property type="molecule type" value="Genomic_DNA"/>
</dbReference>
<evidence type="ECO:0000256" key="1">
    <source>
        <dbReference type="ARBA" id="ARBA00005234"/>
    </source>
</evidence>
<comment type="similarity">
    <text evidence="1">Belongs to the peptidase C48 family.</text>
</comment>
<reference evidence="5" key="2">
    <citation type="submission" date="2022-03" db="EMBL/GenBank/DDBJ databases">
        <title>Draft title - Genomic analysis of global carrot germplasm unveils the trajectory of domestication and the origin of high carotenoid orange carrot.</title>
        <authorList>
            <person name="Iorizzo M."/>
            <person name="Ellison S."/>
            <person name="Senalik D."/>
            <person name="Macko-Podgorni A."/>
            <person name="Grzebelus D."/>
            <person name="Bostan H."/>
            <person name="Rolling W."/>
            <person name="Curaba J."/>
            <person name="Simon P."/>
        </authorList>
    </citation>
    <scope>NUCLEOTIDE SEQUENCE</scope>
    <source>
        <tissue evidence="5">Leaf</tissue>
    </source>
</reference>
<accession>A0AAF0W5K1</accession>
<dbReference type="Gene3D" id="3.40.395.10">
    <property type="entry name" value="Adenoviral Proteinase, Chain A"/>
    <property type="match status" value="1"/>
</dbReference>
<dbReference type="PANTHER" id="PTHR34835">
    <property type="entry name" value="OS07G0283600 PROTEIN-RELATED"/>
    <property type="match status" value="1"/>
</dbReference>
<feature type="domain" description="Ubiquitin-like protease family profile" evidence="4">
    <location>
        <begin position="171"/>
        <end position="347"/>
    </location>
</feature>
<dbReference type="GO" id="GO:0006508">
    <property type="term" value="P:proteolysis"/>
    <property type="evidence" value="ECO:0007669"/>
    <property type="project" value="UniProtKB-KW"/>
</dbReference>
<keyword evidence="6" id="KW-1185">Reference proteome</keyword>
<protein>
    <recommendedName>
        <fullName evidence="4">Ubiquitin-like protease family profile domain-containing protein</fullName>
    </recommendedName>
</protein>
<dbReference type="PROSITE" id="PS50600">
    <property type="entry name" value="ULP_PROTEASE"/>
    <property type="match status" value="1"/>
</dbReference>
<evidence type="ECO:0000256" key="2">
    <source>
        <dbReference type="ARBA" id="ARBA00022670"/>
    </source>
</evidence>
<proteinExistence type="inferred from homology"/>
<dbReference type="SUPFAM" id="SSF54001">
    <property type="entry name" value="Cysteine proteinases"/>
    <property type="match status" value="1"/>
</dbReference>
<evidence type="ECO:0000256" key="3">
    <source>
        <dbReference type="ARBA" id="ARBA00022801"/>
    </source>
</evidence>
<organism evidence="5 6">
    <name type="scientific">Daucus carota subsp. sativus</name>
    <name type="common">Carrot</name>
    <dbReference type="NCBI Taxonomy" id="79200"/>
    <lineage>
        <taxon>Eukaryota</taxon>
        <taxon>Viridiplantae</taxon>
        <taxon>Streptophyta</taxon>
        <taxon>Embryophyta</taxon>
        <taxon>Tracheophyta</taxon>
        <taxon>Spermatophyta</taxon>
        <taxon>Magnoliopsida</taxon>
        <taxon>eudicotyledons</taxon>
        <taxon>Gunneridae</taxon>
        <taxon>Pentapetalae</taxon>
        <taxon>asterids</taxon>
        <taxon>campanulids</taxon>
        <taxon>Apiales</taxon>
        <taxon>Apiaceae</taxon>
        <taxon>Apioideae</taxon>
        <taxon>Scandiceae</taxon>
        <taxon>Daucinae</taxon>
        <taxon>Daucus</taxon>
        <taxon>Daucus sect. Daucus</taxon>
    </lineage>
</organism>
<dbReference type="InterPro" id="IPR038765">
    <property type="entry name" value="Papain-like_cys_pep_sf"/>
</dbReference>
<evidence type="ECO:0000259" key="4">
    <source>
        <dbReference type="PROSITE" id="PS50600"/>
    </source>
</evidence>
<evidence type="ECO:0000313" key="5">
    <source>
        <dbReference type="EMBL" id="WOG82013.1"/>
    </source>
</evidence>
<dbReference type="AlphaFoldDB" id="A0AAF0W5K1"/>
<sequence length="394" mass="46339">MLVLQSGNIKITDHLVHEILGLPCRGHEVKLAQGDSRYDRQLEWREQFSVSEKQSLIKASDVVERMRQSGAVDDLFKINFLVVMANVLIRSNKNNFVAQSIILFDEDLDNCAKYNWASYLIRSLVITKQRWKSTSSLFYTRPMIFLLDVKQALRGRQPTLFKHFHVLLLKQKFLQKVIRTLKPGKKLSYSVIDIWSILMNDRENYKSPDSPMRLYFDIAFSLGPLDEKNSEEAQYQMFKSEMEHFINRYLNIRFEGSDLLFFPVYANRHFYLVCFNLKKQAFEVIDNIRQGKNAGKYYGPRIRLLVRFFLLANLVKNLKPSYLVMPWQTIQNDTDCGLFLMRHMETYMGDAKTWTSDLKPENYGQTTQLDKIRAKYCHAILASPLNEIRQKNPR</sequence>
<name>A0AAF0W5K1_DAUCS</name>
<gene>
    <name evidence="5" type="ORF">DCAR_0101172</name>
</gene>
<dbReference type="InterPro" id="IPR003653">
    <property type="entry name" value="Peptidase_C48_C"/>
</dbReference>
<evidence type="ECO:0000313" key="6">
    <source>
        <dbReference type="Proteomes" id="UP000077755"/>
    </source>
</evidence>
<dbReference type="Proteomes" id="UP000077755">
    <property type="component" value="Chromosome 1"/>
</dbReference>
<dbReference type="GO" id="GO:0008234">
    <property type="term" value="F:cysteine-type peptidase activity"/>
    <property type="evidence" value="ECO:0007669"/>
    <property type="project" value="InterPro"/>
</dbReference>
<keyword evidence="3" id="KW-0378">Hydrolase</keyword>
<keyword evidence="2" id="KW-0645">Protease</keyword>
<dbReference type="PANTHER" id="PTHR34835:SF90">
    <property type="entry name" value="AMINOTRANSFERASE-LIKE PLANT MOBILE DOMAIN-CONTAINING PROTEIN"/>
    <property type="match status" value="1"/>
</dbReference>
<reference evidence="5" key="1">
    <citation type="journal article" date="2016" name="Nat. Genet.">
        <title>A high-quality carrot genome assembly provides new insights into carotenoid accumulation and asterid genome evolution.</title>
        <authorList>
            <person name="Iorizzo M."/>
            <person name="Ellison S."/>
            <person name="Senalik D."/>
            <person name="Zeng P."/>
            <person name="Satapoomin P."/>
            <person name="Huang J."/>
            <person name="Bowman M."/>
            <person name="Iovene M."/>
            <person name="Sanseverino W."/>
            <person name="Cavagnaro P."/>
            <person name="Yildiz M."/>
            <person name="Macko-Podgorni A."/>
            <person name="Moranska E."/>
            <person name="Grzebelus E."/>
            <person name="Grzebelus D."/>
            <person name="Ashrafi H."/>
            <person name="Zheng Z."/>
            <person name="Cheng S."/>
            <person name="Spooner D."/>
            <person name="Van Deynze A."/>
            <person name="Simon P."/>
        </authorList>
    </citation>
    <scope>NUCLEOTIDE SEQUENCE</scope>
    <source>
        <tissue evidence="5">Leaf</tissue>
    </source>
</reference>